<dbReference type="Gene3D" id="1.10.260.40">
    <property type="entry name" value="lambda repressor-like DNA-binding domains"/>
    <property type="match status" value="1"/>
</dbReference>
<dbReference type="EMBL" id="LR134246">
    <property type="protein sequence ID" value="VED35944.1"/>
    <property type="molecule type" value="Genomic_DNA"/>
</dbReference>
<dbReference type="Pfam" id="PF01381">
    <property type="entry name" value="HTH_3"/>
    <property type="match status" value="1"/>
</dbReference>
<sequence>MVHEDKARKEFASRLALACENAGYEQHGRQAEIARRMKLTPKAVSKWFNGETIPRREKLRELATLIGTTPTYLLGEDTEESGQVRFYQELNPRQKIIIDLLDELPDSETDELLKTLEEKKQKYNAIYEELARKKKTKSLLNQHKSGSVPLRVCASLYPSHFFTHKMYLKYFTTMNTKYIIYLPTHPAPQNAGQYFELPGSGQGLSSQPEAYEHDGGIQILQCSS</sequence>
<accession>A0A447XY45</accession>
<dbReference type="InterPro" id="IPR001387">
    <property type="entry name" value="Cro/C1-type_HTH"/>
</dbReference>
<evidence type="ECO:0000313" key="2">
    <source>
        <dbReference type="EMBL" id="VED35944.1"/>
    </source>
</evidence>
<dbReference type="SUPFAM" id="SSF47413">
    <property type="entry name" value="lambda repressor-like DNA-binding domains"/>
    <property type="match status" value="1"/>
</dbReference>
<dbReference type="SMART" id="SM00530">
    <property type="entry name" value="HTH_XRE"/>
    <property type="match status" value="1"/>
</dbReference>
<reference evidence="2 3" key="1">
    <citation type="submission" date="2018-12" db="EMBL/GenBank/DDBJ databases">
        <authorList>
            <consortium name="Pathogen Informatics"/>
        </authorList>
    </citation>
    <scope>NUCLEOTIDE SEQUENCE [LARGE SCALE GENOMIC DNA]</scope>
    <source>
        <strain evidence="2 3">NCTC9702</strain>
    </source>
</reference>
<feature type="domain" description="HTH cro/C1-type" evidence="1">
    <location>
        <begin position="30"/>
        <end position="73"/>
    </location>
</feature>
<dbReference type="CDD" id="cd00093">
    <property type="entry name" value="HTH_XRE"/>
    <property type="match status" value="1"/>
</dbReference>
<name>A0A447XY45_ECOLX</name>
<protein>
    <submittedName>
        <fullName evidence="2">Transcriptional regulator</fullName>
    </submittedName>
</protein>
<proteinExistence type="predicted"/>
<dbReference type="InterPro" id="IPR010982">
    <property type="entry name" value="Lambda_DNA-bd_dom_sf"/>
</dbReference>
<evidence type="ECO:0000313" key="3">
    <source>
        <dbReference type="Proteomes" id="UP000277930"/>
    </source>
</evidence>
<dbReference type="PROSITE" id="PS50943">
    <property type="entry name" value="HTH_CROC1"/>
    <property type="match status" value="1"/>
</dbReference>
<evidence type="ECO:0000259" key="1">
    <source>
        <dbReference type="PROSITE" id="PS50943"/>
    </source>
</evidence>
<dbReference type="GO" id="GO:0003677">
    <property type="term" value="F:DNA binding"/>
    <property type="evidence" value="ECO:0007669"/>
    <property type="project" value="InterPro"/>
</dbReference>
<dbReference type="AlphaFoldDB" id="A0A447XY45"/>
<gene>
    <name evidence="2" type="ORF">NCTC9702_03198</name>
</gene>
<dbReference type="Proteomes" id="UP000277930">
    <property type="component" value="Chromosome 1"/>
</dbReference>
<organism evidence="2 3">
    <name type="scientific">Escherichia coli</name>
    <dbReference type="NCBI Taxonomy" id="562"/>
    <lineage>
        <taxon>Bacteria</taxon>
        <taxon>Pseudomonadati</taxon>
        <taxon>Pseudomonadota</taxon>
        <taxon>Gammaproteobacteria</taxon>
        <taxon>Enterobacterales</taxon>
        <taxon>Enterobacteriaceae</taxon>
        <taxon>Escherichia</taxon>
    </lineage>
</organism>